<evidence type="ECO:0000313" key="3">
    <source>
        <dbReference type="Proteomes" id="UP001162480"/>
    </source>
</evidence>
<evidence type="ECO:0000313" key="2">
    <source>
        <dbReference type="EMBL" id="CAI9737133.1"/>
    </source>
</evidence>
<dbReference type="Proteomes" id="UP001162480">
    <property type="component" value="Chromosome 20"/>
</dbReference>
<dbReference type="EMBL" id="OX597833">
    <property type="protein sequence ID" value="CAI9737133.1"/>
    <property type="molecule type" value="Genomic_DNA"/>
</dbReference>
<gene>
    <name evidence="2" type="ORF">OCTVUL_1B007961</name>
</gene>
<accession>A0AA36BMP2</accession>
<protein>
    <submittedName>
        <fullName evidence="2">Uncharacterized protein</fullName>
    </submittedName>
</protein>
<sequence>MESCLRYGLTNCEEQLENLKAGRKTLQQVLDEQQKIIEEAAINIKSKTSLNRVE</sequence>
<reference evidence="2" key="1">
    <citation type="submission" date="2023-08" db="EMBL/GenBank/DDBJ databases">
        <authorList>
            <person name="Alioto T."/>
            <person name="Alioto T."/>
            <person name="Gomez Garrido J."/>
        </authorList>
    </citation>
    <scope>NUCLEOTIDE SEQUENCE</scope>
</reference>
<proteinExistence type="predicted"/>
<evidence type="ECO:0000256" key="1">
    <source>
        <dbReference type="SAM" id="Coils"/>
    </source>
</evidence>
<dbReference type="AlphaFoldDB" id="A0AA36BMP2"/>
<name>A0AA36BMP2_OCTVU</name>
<feature type="coiled-coil region" evidence="1">
    <location>
        <begin position="9"/>
        <end position="43"/>
    </location>
</feature>
<keyword evidence="1" id="KW-0175">Coiled coil</keyword>
<keyword evidence="3" id="KW-1185">Reference proteome</keyword>
<organism evidence="2 3">
    <name type="scientific">Octopus vulgaris</name>
    <name type="common">Common octopus</name>
    <dbReference type="NCBI Taxonomy" id="6645"/>
    <lineage>
        <taxon>Eukaryota</taxon>
        <taxon>Metazoa</taxon>
        <taxon>Spiralia</taxon>
        <taxon>Lophotrochozoa</taxon>
        <taxon>Mollusca</taxon>
        <taxon>Cephalopoda</taxon>
        <taxon>Coleoidea</taxon>
        <taxon>Octopodiformes</taxon>
        <taxon>Octopoda</taxon>
        <taxon>Incirrata</taxon>
        <taxon>Octopodidae</taxon>
        <taxon>Octopus</taxon>
    </lineage>
</organism>